<organism evidence="1 2">
    <name type="scientific">Portunus trituberculatus</name>
    <name type="common">Swimming crab</name>
    <name type="synonym">Neptunus trituberculatus</name>
    <dbReference type="NCBI Taxonomy" id="210409"/>
    <lineage>
        <taxon>Eukaryota</taxon>
        <taxon>Metazoa</taxon>
        <taxon>Ecdysozoa</taxon>
        <taxon>Arthropoda</taxon>
        <taxon>Crustacea</taxon>
        <taxon>Multicrustacea</taxon>
        <taxon>Malacostraca</taxon>
        <taxon>Eumalacostraca</taxon>
        <taxon>Eucarida</taxon>
        <taxon>Decapoda</taxon>
        <taxon>Pleocyemata</taxon>
        <taxon>Brachyura</taxon>
        <taxon>Eubrachyura</taxon>
        <taxon>Portunoidea</taxon>
        <taxon>Portunidae</taxon>
        <taxon>Portuninae</taxon>
        <taxon>Portunus</taxon>
    </lineage>
</organism>
<reference evidence="1 2" key="1">
    <citation type="submission" date="2019-05" db="EMBL/GenBank/DDBJ databases">
        <title>Another draft genome of Portunus trituberculatus and its Hox gene families provides insights of decapod evolution.</title>
        <authorList>
            <person name="Jeong J.-H."/>
            <person name="Song I."/>
            <person name="Kim S."/>
            <person name="Choi T."/>
            <person name="Kim D."/>
            <person name="Ryu S."/>
            <person name="Kim W."/>
        </authorList>
    </citation>
    <scope>NUCLEOTIDE SEQUENCE [LARGE SCALE GENOMIC DNA]</scope>
    <source>
        <tissue evidence="1">Muscle</tissue>
    </source>
</reference>
<evidence type="ECO:0000313" key="1">
    <source>
        <dbReference type="EMBL" id="MPC33956.1"/>
    </source>
</evidence>
<gene>
    <name evidence="1" type="ORF">E2C01_027326</name>
</gene>
<dbReference type="Proteomes" id="UP000324222">
    <property type="component" value="Unassembled WGS sequence"/>
</dbReference>
<keyword evidence="2" id="KW-1185">Reference proteome</keyword>
<accession>A0A5B7EL89</accession>
<evidence type="ECO:0000313" key="2">
    <source>
        <dbReference type="Proteomes" id="UP000324222"/>
    </source>
</evidence>
<name>A0A5B7EL89_PORTR</name>
<sequence length="125" mass="13654">MADVFSMNDAINLLANKFVLLIGDSNVIGHQQKCHTAGKRNVSMTYFKAQVKGAQVVEQFCALDFLVEQCSLAQKFNSVKCKGNLLPVGGTLSACIPSKDQPCRLTGDCDLHCVERAEYHSIIGF</sequence>
<protein>
    <submittedName>
        <fullName evidence="1">Uncharacterized protein</fullName>
    </submittedName>
</protein>
<proteinExistence type="predicted"/>
<comment type="caution">
    <text evidence="1">The sequence shown here is derived from an EMBL/GenBank/DDBJ whole genome shotgun (WGS) entry which is preliminary data.</text>
</comment>
<dbReference type="EMBL" id="VSRR010002945">
    <property type="protein sequence ID" value="MPC33956.1"/>
    <property type="molecule type" value="Genomic_DNA"/>
</dbReference>
<dbReference type="AlphaFoldDB" id="A0A5B7EL89"/>